<dbReference type="AlphaFoldDB" id="A0A1M5WS85"/>
<protein>
    <submittedName>
        <fullName evidence="1">Uncharacterized protein</fullName>
    </submittedName>
</protein>
<evidence type="ECO:0000313" key="2">
    <source>
        <dbReference type="Proteomes" id="UP000184212"/>
    </source>
</evidence>
<name>A0A1M5WS85_9BACT</name>
<dbReference type="Proteomes" id="UP000184212">
    <property type="component" value="Unassembled WGS sequence"/>
</dbReference>
<organism evidence="1 2">
    <name type="scientific">Chryseolinea serpens</name>
    <dbReference type="NCBI Taxonomy" id="947013"/>
    <lineage>
        <taxon>Bacteria</taxon>
        <taxon>Pseudomonadati</taxon>
        <taxon>Bacteroidota</taxon>
        <taxon>Cytophagia</taxon>
        <taxon>Cytophagales</taxon>
        <taxon>Fulvivirgaceae</taxon>
        <taxon>Chryseolinea</taxon>
    </lineage>
</organism>
<evidence type="ECO:0000313" key="1">
    <source>
        <dbReference type="EMBL" id="SHH90389.1"/>
    </source>
</evidence>
<keyword evidence="2" id="KW-1185">Reference proteome</keyword>
<reference evidence="1 2" key="1">
    <citation type="submission" date="2016-11" db="EMBL/GenBank/DDBJ databases">
        <authorList>
            <person name="Jaros S."/>
            <person name="Januszkiewicz K."/>
            <person name="Wedrychowicz H."/>
        </authorList>
    </citation>
    <scope>NUCLEOTIDE SEQUENCE [LARGE SCALE GENOMIC DNA]</scope>
    <source>
        <strain evidence="1 2">DSM 24574</strain>
    </source>
</reference>
<accession>A0A1M5WS85</accession>
<proteinExistence type="predicted"/>
<sequence length="90" mass="10594">MSQRIIDRSYVGEVLQHIYNSELKIKMTLFCEGGYFYIADEERKTPLQGTTIEEAVTHLAFRLSKEFPASDFAAWWAKNFREQDLRSEKL</sequence>
<gene>
    <name evidence="1" type="ORF">SAMN04488109_5963</name>
</gene>
<dbReference type="EMBL" id="FQWQ01000005">
    <property type="protein sequence ID" value="SHH90389.1"/>
    <property type="molecule type" value="Genomic_DNA"/>
</dbReference>